<keyword evidence="1" id="KW-0175">Coiled coil</keyword>
<feature type="compositionally biased region" description="Basic and acidic residues" evidence="2">
    <location>
        <begin position="388"/>
        <end position="398"/>
    </location>
</feature>
<feature type="coiled-coil region" evidence="1">
    <location>
        <begin position="207"/>
        <end position="241"/>
    </location>
</feature>
<evidence type="ECO:0000313" key="4">
    <source>
        <dbReference type="Proteomes" id="UP001549366"/>
    </source>
</evidence>
<comment type="caution">
    <text evidence="3">The sequence shown here is derived from an EMBL/GenBank/DDBJ whole genome shotgun (WGS) entry which is preliminary data.</text>
</comment>
<accession>A0ABV2SLL4</accession>
<feature type="region of interest" description="Disordered" evidence="2">
    <location>
        <begin position="536"/>
        <end position="557"/>
    </location>
</feature>
<dbReference type="EMBL" id="JBEWTB010000002">
    <property type="protein sequence ID" value="MET4758660.1"/>
    <property type="molecule type" value="Genomic_DNA"/>
</dbReference>
<feature type="compositionally biased region" description="Low complexity" evidence="2">
    <location>
        <begin position="38"/>
        <end position="49"/>
    </location>
</feature>
<feature type="region of interest" description="Disordered" evidence="2">
    <location>
        <begin position="383"/>
        <end position="473"/>
    </location>
</feature>
<protein>
    <submittedName>
        <fullName evidence="3">Cell division protein FtsL</fullName>
    </submittedName>
</protein>
<reference evidence="3 4" key="1">
    <citation type="submission" date="2024-06" db="EMBL/GenBank/DDBJ databases">
        <title>Genomic Encyclopedia of Type Strains, Phase V (KMG-V): Genome sequencing to study the core and pangenomes of soil and plant-associated prokaryotes.</title>
        <authorList>
            <person name="Whitman W."/>
        </authorList>
    </citation>
    <scope>NUCLEOTIDE SEQUENCE [LARGE SCALE GENOMIC DNA]</scope>
    <source>
        <strain evidence="3 4">NE40</strain>
    </source>
</reference>
<evidence type="ECO:0000256" key="1">
    <source>
        <dbReference type="SAM" id="Coils"/>
    </source>
</evidence>
<feature type="compositionally biased region" description="Low complexity" evidence="2">
    <location>
        <begin position="1"/>
        <end position="16"/>
    </location>
</feature>
<feature type="region of interest" description="Disordered" evidence="2">
    <location>
        <begin position="308"/>
        <end position="331"/>
    </location>
</feature>
<feature type="compositionally biased region" description="Low complexity" evidence="2">
    <location>
        <begin position="399"/>
        <end position="409"/>
    </location>
</feature>
<gene>
    <name evidence="3" type="ORF">V5J35_003852</name>
</gene>
<keyword evidence="3" id="KW-0131">Cell cycle</keyword>
<sequence length="557" mass="60147">MNPVNSGNGVSNSGNSQAPANGQTGGAPSPNQVSQGYSGTNSVSSTSGSPAPANVSANLPKPEAVKVTVEEFVSQSMDAEIDARLSNIRNNLKIDASDVYLGDTDTLFLMIKGFVDELVAVASMQSISQAFGSNQQAQSARASKAKKTLTVQARIQERQESIQEKNNQLGDYTSSLAKKLLAKSLKEHQLSNAKDEQASGINRSADITRLNTELSLLEHKIANAEEGISGLQQDVKELQSLNTVDKASIGSFQRALSVVQEELVNVGSLVGQVKQRFDHAALDTGEEKVEEVKEAAKEVSLEVRREEARQKVQKDLSRDLDKSTRRQETQRADNVLEGELYKSQLSFLPPKEAAILKEVFGSIDVDKLKAALDKTPAALDEVPAVRVEPPKKEIDKTKAVTAANANAQQPERPPFDEGLAIVLQSALDKLSEPSPEEPSPEEPSPQELSPQELTEEEQINPAASTYGGDNLSFEGAKNPLIFAGLWLQAQMEQGEATQAAKENHLEDGKEAVIQTEQLQKQSFADALQDFATIPEETAKSLDEGQQAEADISRRSPV</sequence>
<proteinExistence type="predicted"/>
<dbReference type="GO" id="GO:0051301">
    <property type="term" value="P:cell division"/>
    <property type="evidence" value="ECO:0007669"/>
    <property type="project" value="UniProtKB-KW"/>
</dbReference>
<feature type="region of interest" description="Disordered" evidence="2">
    <location>
        <begin position="1"/>
        <end position="58"/>
    </location>
</feature>
<dbReference type="Proteomes" id="UP001549366">
    <property type="component" value="Unassembled WGS sequence"/>
</dbReference>
<keyword evidence="4" id="KW-1185">Reference proteome</keyword>
<evidence type="ECO:0000256" key="2">
    <source>
        <dbReference type="SAM" id="MobiDB-lite"/>
    </source>
</evidence>
<evidence type="ECO:0000313" key="3">
    <source>
        <dbReference type="EMBL" id="MET4758660.1"/>
    </source>
</evidence>
<organism evidence="3 4">
    <name type="scientific">Endozoicomonas lisbonensis</name>
    <dbReference type="NCBI Taxonomy" id="3120522"/>
    <lineage>
        <taxon>Bacteria</taxon>
        <taxon>Pseudomonadati</taxon>
        <taxon>Pseudomonadota</taxon>
        <taxon>Gammaproteobacteria</taxon>
        <taxon>Oceanospirillales</taxon>
        <taxon>Endozoicomonadaceae</taxon>
        <taxon>Endozoicomonas</taxon>
    </lineage>
</organism>
<keyword evidence="3" id="KW-0132">Cell division</keyword>
<name>A0ABV2SLL4_9GAMM</name>